<comment type="function">
    <text evidence="10">Channel that opens in response to stretch forces in the membrane lipid bilayer. May participate in the regulation of osmotic pressure changes within the cell.</text>
</comment>
<dbReference type="Proteomes" id="UP000232721">
    <property type="component" value="Chromosome"/>
</dbReference>
<evidence type="ECO:0000313" key="13">
    <source>
        <dbReference type="Proteomes" id="UP000232721"/>
    </source>
</evidence>
<dbReference type="PANTHER" id="PTHR30266:SF2">
    <property type="entry name" value="LARGE-CONDUCTANCE MECHANOSENSITIVE CHANNEL"/>
    <property type="match status" value="1"/>
</dbReference>
<dbReference type="HAMAP" id="MF_00115">
    <property type="entry name" value="MscL"/>
    <property type="match status" value="1"/>
</dbReference>
<keyword evidence="6 10" id="KW-1133">Transmembrane helix</keyword>
<dbReference type="SUPFAM" id="SSF81330">
    <property type="entry name" value="Gated mechanosensitive channel"/>
    <property type="match status" value="1"/>
</dbReference>
<evidence type="ECO:0000256" key="5">
    <source>
        <dbReference type="ARBA" id="ARBA00022692"/>
    </source>
</evidence>
<keyword evidence="9 10" id="KW-0407">Ion channel</keyword>
<protein>
    <recommendedName>
        <fullName evidence="10">Large-conductance mechanosensitive channel</fullName>
    </recommendedName>
</protein>
<dbReference type="PROSITE" id="PS01327">
    <property type="entry name" value="MSCL"/>
    <property type="match status" value="1"/>
</dbReference>
<dbReference type="Gene3D" id="1.10.1200.120">
    <property type="entry name" value="Large-conductance mechanosensitive channel, MscL, domain 1"/>
    <property type="match status" value="1"/>
</dbReference>
<dbReference type="Proteomes" id="UP001228636">
    <property type="component" value="Unassembled WGS sequence"/>
</dbReference>
<evidence type="ECO:0000313" key="14">
    <source>
        <dbReference type="Proteomes" id="UP001228636"/>
    </source>
</evidence>
<keyword evidence="4 10" id="KW-1003">Cell membrane</keyword>
<evidence type="ECO:0000256" key="8">
    <source>
        <dbReference type="ARBA" id="ARBA00023136"/>
    </source>
</evidence>
<dbReference type="InterPro" id="IPR019823">
    <property type="entry name" value="Mechanosensitive_channel_CS"/>
</dbReference>
<comment type="similarity">
    <text evidence="2 10">Belongs to the MscL family.</text>
</comment>
<name>A0AAJ1VF26_9FLAO</name>
<comment type="subcellular location">
    <subcellularLocation>
        <location evidence="1 10">Cell membrane</location>
        <topology evidence="1 10">Multi-pass membrane protein</topology>
    </subcellularLocation>
</comment>
<feature type="transmembrane region" description="Helical" evidence="10">
    <location>
        <begin position="85"/>
        <end position="103"/>
    </location>
</feature>
<feature type="transmembrane region" description="Helical" evidence="10">
    <location>
        <begin position="21"/>
        <end position="39"/>
    </location>
</feature>
<reference evidence="12" key="3">
    <citation type="submission" date="2023-06" db="EMBL/GenBank/DDBJ databases">
        <authorList>
            <person name="Lucena T."/>
            <person name="Sun Q."/>
        </authorList>
    </citation>
    <scope>NUCLEOTIDE SEQUENCE</scope>
    <source>
        <strain evidence="12">CECT 8670</strain>
    </source>
</reference>
<evidence type="ECO:0000256" key="3">
    <source>
        <dbReference type="ARBA" id="ARBA00022448"/>
    </source>
</evidence>
<dbReference type="InterPro" id="IPR037673">
    <property type="entry name" value="MSC/AndL"/>
</dbReference>
<evidence type="ECO:0000256" key="4">
    <source>
        <dbReference type="ARBA" id="ARBA00022475"/>
    </source>
</evidence>
<evidence type="ECO:0000313" key="11">
    <source>
        <dbReference type="EMBL" id="AUC21700.1"/>
    </source>
</evidence>
<comment type="subunit">
    <text evidence="10">Homopentamer.</text>
</comment>
<evidence type="ECO:0000313" key="12">
    <source>
        <dbReference type="EMBL" id="MDN3618326.1"/>
    </source>
</evidence>
<reference evidence="11 13" key="2">
    <citation type="submission" date="2017-02" db="EMBL/GenBank/DDBJ databases">
        <title>Trade-off between light-utilization and light-protection in marine flavobacteria.</title>
        <authorList>
            <person name="Kumagai Y."/>
            <person name="Yoshizawa S."/>
            <person name="Kogure K."/>
            <person name="Iwasaki W."/>
        </authorList>
    </citation>
    <scope>NUCLEOTIDE SEQUENCE [LARGE SCALE GENOMIC DNA]</scope>
    <source>
        <strain evidence="11 13">KCTC 23670</strain>
    </source>
</reference>
<dbReference type="GO" id="GO:0008381">
    <property type="term" value="F:mechanosensitive monoatomic ion channel activity"/>
    <property type="evidence" value="ECO:0007669"/>
    <property type="project" value="UniProtKB-UniRule"/>
</dbReference>
<evidence type="ECO:0000256" key="2">
    <source>
        <dbReference type="ARBA" id="ARBA00007254"/>
    </source>
</evidence>
<evidence type="ECO:0000256" key="10">
    <source>
        <dbReference type="HAMAP-Rule" id="MF_00115"/>
    </source>
</evidence>
<dbReference type="GO" id="GO:0005886">
    <property type="term" value="C:plasma membrane"/>
    <property type="evidence" value="ECO:0007669"/>
    <property type="project" value="UniProtKB-SubCell"/>
</dbReference>
<dbReference type="Pfam" id="PF01741">
    <property type="entry name" value="MscL"/>
    <property type="match status" value="1"/>
</dbReference>
<keyword evidence="5 10" id="KW-0812">Transmembrane</keyword>
<keyword evidence="8 10" id="KW-0472">Membrane</keyword>
<keyword evidence="13" id="KW-1185">Reference proteome</keyword>
<dbReference type="AlphaFoldDB" id="A0AAJ1VF26"/>
<dbReference type="InterPro" id="IPR001185">
    <property type="entry name" value="MS_channel"/>
</dbReference>
<dbReference type="NCBIfam" id="TIGR00220">
    <property type="entry name" value="mscL"/>
    <property type="match status" value="1"/>
</dbReference>
<proteinExistence type="inferred from homology"/>
<keyword evidence="3 10" id="KW-0813">Transport</keyword>
<organism evidence="12 14">
    <name type="scientific">Polaribacter sejongensis</name>
    <dbReference type="NCBI Taxonomy" id="985043"/>
    <lineage>
        <taxon>Bacteria</taxon>
        <taxon>Pseudomonadati</taxon>
        <taxon>Bacteroidota</taxon>
        <taxon>Flavobacteriia</taxon>
        <taxon>Flavobacteriales</taxon>
        <taxon>Flavobacteriaceae</taxon>
    </lineage>
</organism>
<dbReference type="EMBL" id="CP019336">
    <property type="protein sequence ID" value="AUC21700.1"/>
    <property type="molecule type" value="Genomic_DNA"/>
</dbReference>
<accession>A0AAJ1VF26</accession>
<dbReference type="EMBL" id="JAUFQH010000003">
    <property type="protein sequence ID" value="MDN3618326.1"/>
    <property type="molecule type" value="Genomic_DNA"/>
</dbReference>
<evidence type="ECO:0000256" key="6">
    <source>
        <dbReference type="ARBA" id="ARBA00022989"/>
    </source>
</evidence>
<dbReference type="RefSeq" id="WP_208890778.1">
    <property type="nucleotide sequence ID" value="NZ_CP019336.1"/>
</dbReference>
<dbReference type="PRINTS" id="PR01264">
    <property type="entry name" value="MECHCHANNEL"/>
</dbReference>
<evidence type="ECO:0000256" key="7">
    <source>
        <dbReference type="ARBA" id="ARBA00023065"/>
    </source>
</evidence>
<gene>
    <name evidence="10 12" type="primary">mscL</name>
    <name evidence="11" type="ORF">BTO15_06090</name>
    <name evidence="12" type="ORF">QWY81_02515</name>
</gene>
<dbReference type="InterPro" id="IPR036019">
    <property type="entry name" value="MscL_channel"/>
</dbReference>
<reference evidence="12 14" key="1">
    <citation type="journal article" date="2014" name="Int. J. Syst. Evol. Microbiol.">
        <title>Complete genome sequence of Corynebacterium casei LMG S-19264T (=DSM 44701T), isolated from a smear-ripened cheese.</title>
        <authorList>
            <consortium name="US DOE Joint Genome Institute (JGI-PGF)"/>
            <person name="Walter F."/>
            <person name="Albersmeier A."/>
            <person name="Kalinowski J."/>
            <person name="Ruckert C."/>
        </authorList>
    </citation>
    <scope>NUCLEOTIDE SEQUENCE [LARGE SCALE GENOMIC DNA]</scope>
    <source>
        <strain evidence="12 14">CECT 8670</strain>
    </source>
</reference>
<evidence type="ECO:0000256" key="9">
    <source>
        <dbReference type="ARBA" id="ARBA00023303"/>
    </source>
</evidence>
<dbReference type="PANTHER" id="PTHR30266">
    <property type="entry name" value="MECHANOSENSITIVE CHANNEL MSCL"/>
    <property type="match status" value="1"/>
</dbReference>
<sequence>MKFKLIEDFKEFAVKGNMIDIAIGLIIGTAFNKVISTLVKEVFMPPLSFMTNGRKWENKKIILREAVLIKEKITVDEIAIGYGKLFEAGIDFLIIAFTVFMVVKVMNSMKKKADDPKNKAVVTPKNIELMHKTNELLEKQNEYLQKLLAEKK</sequence>
<evidence type="ECO:0000256" key="1">
    <source>
        <dbReference type="ARBA" id="ARBA00004651"/>
    </source>
</evidence>
<keyword evidence="7 10" id="KW-0406">Ion transport</keyword>